<evidence type="ECO:0000313" key="4">
    <source>
        <dbReference type="EMBL" id="KAH0506037.1"/>
    </source>
</evidence>
<comment type="function">
    <text evidence="3">Accessory subunit of the mitochondrial membrane respiratory chain NADH dehydrogenase (Complex I), that is believed not to be involved in catalysis. Complex I functions in the transfer of electrons from NADH to the respiratory chain. The immediate electron acceptor for the enzyme is believed to be ubiquinone.</text>
</comment>
<dbReference type="PANTHER" id="PTHR12910:SF2">
    <property type="entry name" value="NADH DEHYDROGENASE [UBIQUINONE] 1 ALPHA SUBCOMPLEX SUBUNIT 12"/>
    <property type="match status" value="1"/>
</dbReference>
<keyword evidence="3" id="KW-0496">Mitochondrion</keyword>
<dbReference type="GO" id="GO:0005743">
    <property type="term" value="C:mitochondrial inner membrane"/>
    <property type="evidence" value="ECO:0007669"/>
    <property type="project" value="UniProtKB-SubCell"/>
</dbReference>
<accession>A0A8J6G7U0</accession>
<dbReference type="InterPro" id="IPR007763">
    <property type="entry name" value="NDUFA12"/>
</dbReference>
<evidence type="ECO:0000256" key="1">
    <source>
        <dbReference type="ARBA" id="ARBA00007355"/>
    </source>
</evidence>
<evidence type="ECO:0000256" key="2">
    <source>
        <dbReference type="ARBA" id="ARBA00040285"/>
    </source>
</evidence>
<sequence length="98" mass="11364">MRLSDDSGQHAWLRACRVGFLGAVLLFDVDHNRGLSSSRHRWLHCMTDDPPTKKPPTARKFIWANHKFNVTGTPEQYVPYSTTRKKIQEWVPPSTPYK</sequence>
<comment type="caution">
    <text evidence="4">The sequence shown here is derived from an EMBL/GenBank/DDBJ whole genome shotgun (WGS) entry which is preliminary data.</text>
</comment>
<keyword evidence="3" id="KW-0999">Mitochondrion inner membrane</keyword>
<dbReference type="GO" id="GO:0006979">
    <property type="term" value="P:response to oxidative stress"/>
    <property type="evidence" value="ECO:0007669"/>
    <property type="project" value="TreeGrafter"/>
</dbReference>
<evidence type="ECO:0000313" key="5">
    <source>
        <dbReference type="Proteomes" id="UP000710432"/>
    </source>
</evidence>
<dbReference type="Pfam" id="PF05071">
    <property type="entry name" value="NDUFA12"/>
    <property type="match status" value="1"/>
</dbReference>
<comment type="similarity">
    <text evidence="1 3">Belongs to the complex I NDUFA12 subunit family.</text>
</comment>
<keyword evidence="3" id="KW-0472">Membrane</keyword>
<name>A0A8J6G7U0_MICOH</name>
<dbReference type="AlphaFoldDB" id="A0A8J6G7U0"/>
<keyword evidence="3" id="KW-0813">Transport</keyword>
<organism evidence="4 5">
    <name type="scientific">Microtus ochrogaster</name>
    <name type="common">Prairie vole</name>
    <dbReference type="NCBI Taxonomy" id="79684"/>
    <lineage>
        <taxon>Eukaryota</taxon>
        <taxon>Metazoa</taxon>
        <taxon>Chordata</taxon>
        <taxon>Craniata</taxon>
        <taxon>Vertebrata</taxon>
        <taxon>Euteleostomi</taxon>
        <taxon>Mammalia</taxon>
        <taxon>Eutheria</taxon>
        <taxon>Euarchontoglires</taxon>
        <taxon>Glires</taxon>
        <taxon>Rodentia</taxon>
        <taxon>Myomorpha</taxon>
        <taxon>Muroidea</taxon>
        <taxon>Cricetidae</taxon>
        <taxon>Arvicolinae</taxon>
        <taxon>Microtus</taxon>
    </lineage>
</organism>
<reference evidence="4" key="1">
    <citation type="submission" date="2020-03" db="EMBL/GenBank/DDBJ databases">
        <title>Studies in the Genomics of Life Span.</title>
        <authorList>
            <person name="Glass D."/>
        </authorList>
    </citation>
    <scope>NUCLEOTIDE SEQUENCE</scope>
    <source>
        <strain evidence="4">LTLLF</strain>
        <tissue evidence="4">Muscle</tissue>
    </source>
</reference>
<dbReference type="EMBL" id="JAATJU010024257">
    <property type="protein sequence ID" value="KAH0506037.1"/>
    <property type="molecule type" value="Genomic_DNA"/>
</dbReference>
<proteinExistence type="inferred from homology"/>
<comment type="subcellular location">
    <subcellularLocation>
        <location evidence="3">Mitochondrion inner membrane</location>
        <topology evidence="3">Peripheral membrane protein</topology>
        <orientation evidence="3">Matrix side</orientation>
    </subcellularLocation>
</comment>
<dbReference type="GO" id="GO:0045271">
    <property type="term" value="C:respiratory chain complex I"/>
    <property type="evidence" value="ECO:0007669"/>
    <property type="project" value="InterPro"/>
</dbReference>
<keyword evidence="3" id="KW-0249">Electron transport</keyword>
<protein>
    <recommendedName>
        <fullName evidence="2 3">NADH dehydrogenase [ubiquinone] 1 alpha subcomplex subunit 12</fullName>
    </recommendedName>
</protein>
<keyword evidence="3" id="KW-0679">Respiratory chain</keyword>
<dbReference type="PANTHER" id="PTHR12910">
    <property type="entry name" value="NADH-UBIQUINONE OXIDOREDUCTASE SUBUNIT B17.2"/>
    <property type="match status" value="1"/>
</dbReference>
<dbReference type="Proteomes" id="UP000710432">
    <property type="component" value="Unassembled WGS sequence"/>
</dbReference>
<comment type="subunit">
    <text evidence="3">Complex I is composed of 45 different subunits.</text>
</comment>
<gene>
    <name evidence="4" type="ORF">LTLLF_175120</name>
</gene>
<evidence type="ECO:0000256" key="3">
    <source>
        <dbReference type="RuleBase" id="RU363103"/>
    </source>
</evidence>